<name>A0A1H6NWI6_9PSED</name>
<reference evidence="1 2" key="1">
    <citation type="submission" date="2016-10" db="EMBL/GenBank/DDBJ databases">
        <authorList>
            <person name="de Groot N.N."/>
        </authorList>
    </citation>
    <scope>NUCLEOTIDE SEQUENCE [LARGE SCALE GENOMIC DNA]</scope>
    <source>
        <strain evidence="1 2">LMG 2158</strain>
    </source>
</reference>
<dbReference type="OrthoDB" id="6388191at2"/>
<dbReference type="InterPro" id="IPR005564">
    <property type="entry name" value="Major_capsid_GpE"/>
</dbReference>
<gene>
    <name evidence="1" type="ORF">SAMN05216581_3328</name>
</gene>
<sequence length="333" mass="36602">MADLAIFQGDEFNRIALTAAINQPVEGQAVPTTLDALFEEEGVNTTAVFIEREKDGLTLVPAAERGAPSDPTTGSERDAIPFKTIHLPTTGVIRADEVQNVRAFGSDSELETVQALVEKRLVKMRKRLDATIRYQRAGVLSGKVYDADGTKVLLDLYARFDIEQQSLAFAMNASATKLLQKVTDAKRLAEDAIGGTGIIQGWLGVCGRNWFDAFTNHDSVQKAYDRWNDGQFLRQDNRAGFSFGGVNWEEFYGRVGSINFIDPDVAYLVPVGVDGLFITNFAPADYMETVNTVGVPYYASQELLKHNKGVDLEAQSNPLSLCTLPRAIIKLTK</sequence>
<evidence type="ECO:0000313" key="2">
    <source>
        <dbReference type="Proteomes" id="UP000182272"/>
    </source>
</evidence>
<proteinExistence type="predicted"/>
<dbReference type="AlphaFoldDB" id="A0A1H6NWI6"/>
<protein>
    <submittedName>
        <fullName evidence="1">Phage major capsid protein E</fullName>
    </submittedName>
</protein>
<dbReference type="Proteomes" id="UP000182272">
    <property type="component" value="Chromosome I"/>
</dbReference>
<dbReference type="RefSeq" id="WP_019360522.1">
    <property type="nucleotide sequence ID" value="NZ_LT629972.1"/>
</dbReference>
<dbReference type="EMBL" id="LT629972">
    <property type="protein sequence ID" value="SEI17191.1"/>
    <property type="molecule type" value="Genomic_DNA"/>
</dbReference>
<evidence type="ECO:0000313" key="1">
    <source>
        <dbReference type="EMBL" id="SEI17191.1"/>
    </source>
</evidence>
<accession>A0A1H6NWI6</accession>
<organism evidence="1 2">
    <name type="scientific">Pseudomonas asplenii</name>
    <dbReference type="NCBI Taxonomy" id="53407"/>
    <lineage>
        <taxon>Bacteria</taxon>
        <taxon>Pseudomonadati</taxon>
        <taxon>Pseudomonadota</taxon>
        <taxon>Gammaproteobacteria</taxon>
        <taxon>Pseudomonadales</taxon>
        <taxon>Pseudomonadaceae</taxon>
        <taxon>Pseudomonas</taxon>
    </lineage>
</organism>
<dbReference type="Pfam" id="PF03864">
    <property type="entry name" value="Phage_cap_E"/>
    <property type="match status" value="1"/>
</dbReference>